<organism evidence="2 3">
    <name type="scientific">Goekera deserti</name>
    <dbReference type="NCBI Taxonomy" id="2497753"/>
    <lineage>
        <taxon>Bacteria</taxon>
        <taxon>Bacillati</taxon>
        <taxon>Actinomycetota</taxon>
        <taxon>Actinomycetes</taxon>
        <taxon>Geodermatophilales</taxon>
        <taxon>Geodermatophilaceae</taxon>
        <taxon>Goekera</taxon>
    </lineage>
</organism>
<dbReference type="AlphaFoldDB" id="A0A7K3WHW9"/>
<name>A0A7K3WHW9_9ACTN</name>
<dbReference type="Pfam" id="PF10069">
    <property type="entry name" value="DICT"/>
    <property type="match status" value="1"/>
</dbReference>
<gene>
    <name evidence="2" type="ORF">G1H19_19060</name>
</gene>
<feature type="domain" description="DICT" evidence="1">
    <location>
        <begin position="28"/>
        <end position="125"/>
    </location>
</feature>
<dbReference type="InterPro" id="IPR019278">
    <property type="entry name" value="DICT_dom"/>
</dbReference>
<proteinExistence type="predicted"/>
<dbReference type="Proteomes" id="UP000470470">
    <property type="component" value="Unassembled WGS sequence"/>
</dbReference>
<keyword evidence="3" id="KW-1185">Reference proteome</keyword>
<reference evidence="2 3" key="1">
    <citation type="submission" date="2020-02" db="EMBL/GenBank/DDBJ databases">
        <title>The whole genome sequence of CPCC 205119.</title>
        <authorList>
            <person name="Jiang Z."/>
        </authorList>
    </citation>
    <scope>NUCLEOTIDE SEQUENCE [LARGE SCALE GENOMIC DNA]</scope>
    <source>
        <strain evidence="2 3">CPCC 205119</strain>
    </source>
</reference>
<sequence>MPPTTDHAPAVPAARTSPFDLAVSGDCPVPLLRSKPDLLALSRAAEERPLSGQPGDVVLVGVQDARFWTPRTQAAYQGIAALGPVVVAFGVGLPTELSAPLSRRVMTVGIDADDPLADEWLVLFYDRQSRWGFVAKDAAAGVPGARRVAAHARDAVRFDRARTFLYGEVADPEALGRAATELLDRVPDLDLTVPWLAR</sequence>
<evidence type="ECO:0000313" key="3">
    <source>
        <dbReference type="Proteomes" id="UP000470470"/>
    </source>
</evidence>
<comment type="caution">
    <text evidence="2">The sequence shown here is derived from an EMBL/GenBank/DDBJ whole genome shotgun (WGS) entry which is preliminary data.</text>
</comment>
<dbReference type="RefSeq" id="WP_152729288.1">
    <property type="nucleotide sequence ID" value="NZ_JAABOZ010000003.1"/>
</dbReference>
<protein>
    <recommendedName>
        <fullName evidence="1">DICT domain-containing protein</fullName>
    </recommendedName>
</protein>
<dbReference type="EMBL" id="JAAGWK010000029">
    <property type="protein sequence ID" value="NEL56078.1"/>
    <property type="molecule type" value="Genomic_DNA"/>
</dbReference>
<evidence type="ECO:0000313" key="2">
    <source>
        <dbReference type="EMBL" id="NEL56078.1"/>
    </source>
</evidence>
<evidence type="ECO:0000259" key="1">
    <source>
        <dbReference type="Pfam" id="PF10069"/>
    </source>
</evidence>
<accession>A0A7K3WHW9</accession>